<dbReference type="GO" id="GO:0005911">
    <property type="term" value="C:cell-cell junction"/>
    <property type="evidence" value="ECO:0007669"/>
    <property type="project" value="TreeGrafter"/>
</dbReference>
<dbReference type="Pfam" id="PF13895">
    <property type="entry name" value="Ig_2"/>
    <property type="match status" value="1"/>
</dbReference>
<dbReference type="OrthoDB" id="6283450at2759"/>
<evidence type="ECO:0000259" key="8">
    <source>
        <dbReference type="PROSITE" id="PS50853"/>
    </source>
</evidence>
<keyword evidence="3" id="KW-1015">Disulfide bond</keyword>
<keyword evidence="5" id="KW-0393">Immunoglobulin domain</keyword>
<dbReference type="GO" id="GO:0098609">
    <property type="term" value="P:cell-cell adhesion"/>
    <property type="evidence" value="ECO:0007669"/>
    <property type="project" value="TreeGrafter"/>
</dbReference>
<dbReference type="InterPro" id="IPR036179">
    <property type="entry name" value="Ig-like_dom_sf"/>
</dbReference>
<dbReference type="PROSITE" id="PS50853">
    <property type="entry name" value="FN3"/>
    <property type="match status" value="1"/>
</dbReference>
<dbReference type="InterPro" id="IPR003599">
    <property type="entry name" value="Ig_sub"/>
</dbReference>
<dbReference type="GO" id="GO:0005886">
    <property type="term" value="C:plasma membrane"/>
    <property type="evidence" value="ECO:0007669"/>
    <property type="project" value="TreeGrafter"/>
</dbReference>
<name>A0A6J8ALQ7_MYTCO</name>
<dbReference type="SMART" id="SM00409">
    <property type="entry name" value="IG"/>
    <property type="match status" value="5"/>
</dbReference>
<organism evidence="9 10">
    <name type="scientific">Mytilus coruscus</name>
    <name type="common">Sea mussel</name>
    <dbReference type="NCBI Taxonomy" id="42192"/>
    <lineage>
        <taxon>Eukaryota</taxon>
        <taxon>Metazoa</taxon>
        <taxon>Spiralia</taxon>
        <taxon>Lophotrochozoa</taxon>
        <taxon>Mollusca</taxon>
        <taxon>Bivalvia</taxon>
        <taxon>Autobranchia</taxon>
        <taxon>Pteriomorphia</taxon>
        <taxon>Mytilida</taxon>
        <taxon>Mytiloidea</taxon>
        <taxon>Mytilidae</taxon>
        <taxon>Mytilinae</taxon>
        <taxon>Mytilus</taxon>
    </lineage>
</organism>
<dbReference type="InterPro" id="IPR036116">
    <property type="entry name" value="FN3_sf"/>
</dbReference>
<feature type="domain" description="Fibronectin type-III" evidence="8">
    <location>
        <begin position="530"/>
        <end position="622"/>
    </location>
</feature>
<dbReference type="Gene3D" id="2.60.40.10">
    <property type="entry name" value="Immunoglobulins"/>
    <property type="match status" value="5"/>
</dbReference>
<evidence type="ECO:0000256" key="6">
    <source>
        <dbReference type="SAM" id="Phobius"/>
    </source>
</evidence>
<dbReference type="InterPro" id="IPR051275">
    <property type="entry name" value="Cell_adhesion_signaling"/>
</dbReference>
<accession>A0A6J8ALQ7</accession>
<reference evidence="9 10" key="1">
    <citation type="submission" date="2020-06" db="EMBL/GenBank/DDBJ databases">
        <authorList>
            <person name="Li R."/>
            <person name="Bekaert M."/>
        </authorList>
    </citation>
    <scope>NUCLEOTIDE SEQUENCE [LARGE SCALE GENOMIC DNA]</scope>
    <source>
        <strain evidence="10">wild</strain>
    </source>
</reference>
<evidence type="ECO:0000256" key="4">
    <source>
        <dbReference type="ARBA" id="ARBA00023180"/>
    </source>
</evidence>
<proteinExistence type="predicted"/>
<comment type="subcellular location">
    <subcellularLocation>
        <location evidence="1">Membrane</location>
        <topology evidence="1">Single-pass type I membrane protein</topology>
    </subcellularLocation>
</comment>
<evidence type="ECO:0000256" key="3">
    <source>
        <dbReference type="ARBA" id="ARBA00023157"/>
    </source>
</evidence>
<evidence type="ECO:0000313" key="10">
    <source>
        <dbReference type="Proteomes" id="UP000507470"/>
    </source>
</evidence>
<dbReference type="SUPFAM" id="SSF49265">
    <property type="entry name" value="Fibronectin type III"/>
    <property type="match status" value="1"/>
</dbReference>
<sequence length="804" mass="91870">MTTESNDSVRYLRWKDDQSSGYLSLSTKCISYAKIGKTATLKCLVQTVDRWDAGIVTKNSTTYALKRIVNEKLQIAKRLSVSEEYSLIIKNVSRSDFQIYRCTGYKDSKLETYDIVLNERIDPSNIRILEETEPHRVIGVVGQNMSITCTVTSGEPKETLKIKDDKGREITKGGPGSVKLQLKPDHNDDGRNFTCLVISCDEQVLSYTVQLHLRCKYFTVGKKICFIVDKPNITIQAYPFNTIMEGNPLELRCNDQEGSNNVISGYKWEHNGTHLQHSLKVMQLNVTTRKNNGNFTCTAENKAGETRDTIEINILYAPTIENYSVSFFKNNSNLFVKCTVSGNPTYFTYGVWIHFSDVDAPIRHLNGSENGRLAISSLTGSGKAYENGGVYVCYVSNGIRSTDGSLWQTGKIHVTIKESPVFTRQSKSEQVGYIDNTSSLSVDVMSSSKIMSTTWYKERSEVLKTEQLTMTRKSLIIKAQFHNKMVYTKGYRCDLVIDQTKPEDFHNYTVTVQNQYGFSSFTIQLRYAGPPRMPQITSLERTPYAILVKWEPGFDGGHRTTYEIEYQKVTEIKWDRIHIKENNLNKFLIADPNTDYLVRMKALNKMGHSSFTKEHTVFTEEYTNHHMGSKKSIAIFVMLLFLCIMAVAFGLRYTIKNRRCFGRYKDRVTPLQRNEETSVIPGQYDEIDSMYYNPINNTISSQNQRNNAELGIHQLSNRTDNFENDDTNSSSYQSITTCTVHQVKSSQENYSARSLTDESYLLPCRMSNLSDNSETNIKSIQRYETLNFSDIKENMYTTYNVSDT</sequence>
<dbReference type="InterPro" id="IPR007110">
    <property type="entry name" value="Ig-like_dom"/>
</dbReference>
<evidence type="ECO:0000313" key="9">
    <source>
        <dbReference type="EMBL" id="CAC5370255.1"/>
    </source>
</evidence>
<keyword evidence="4" id="KW-0325">Glycoprotein</keyword>
<protein>
    <submittedName>
        <fullName evidence="9">DSCAM</fullName>
    </submittedName>
</protein>
<dbReference type="AlphaFoldDB" id="A0A6J8ALQ7"/>
<keyword evidence="6" id="KW-1133">Transmembrane helix</keyword>
<evidence type="ECO:0000256" key="2">
    <source>
        <dbReference type="ARBA" id="ARBA00023136"/>
    </source>
</evidence>
<dbReference type="PANTHER" id="PTHR11640:SF31">
    <property type="entry name" value="IRREGULAR CHIASM C-ROUGHEST PROTEIN-RELATED"/>
    <property type="match status" value="1"/>
</dbReference>
<keyword evidence="6" id="KW-0812">Transmembrane</keyword>
<dbReference type="InterPro" id="IPR003961">
    <property type="entry name" value="FN3_dom"/>
</dbReference>
<feature type="transmembrane region" description="Helical" evidence="6">
    <location>
        <begin position="633"/>
        <end position="655"/>
    </location>
</feature>
<dbReference type="Pfam" id="PF00041">
    <property type="entry name" value="fn3"/>
    <property type="match status" value="1"/>
</dbReference>
<dbReference type="EMBL" id="CACVKT020001665">
    <property type="protein sequence ID" value="CAC5370255.1"/>
    <property type="molecule type" value="Genomic_DNA"/>
</dbReference>
<dbReference type="SUPFAM" id="SSF48726">
    <property type="entry name" value="Immunoglobulin"/>
    <property type="match status" value="4"/>
</dbReference>
<evidence type="ECO:0000259" key="7">
    <source>
        <dbReference type="PROSITE" id="PS50835"/>
    </source>
</evidence>
<evidence type="ECO:0000256" key="5">
    <source>
        <dbReference type="ARBA" id="ARBA00023319"/>
    </source>
</evidence>
<keyword evidence="10" id="KW-1185">Reference proteome</keyword>
<feature type="domain" description="Ig-like" evidence="7">
    <location>
        <begin position="231"/>
        <end position="313"/>
    </location>
</feature>
<dbReference type="PROSITE" id="PS50835">
    <property type="entry name" value="IG_LIKE"/>
    <property type="match status" value="2"/>
</dbReference>
<dbReference type="CDD" id="cd00063">
    <property type="entry name" value="FN3"/>
    <property type="match status" value="1"/>
</dbReference>
<dbReference type="GO" id="GO:0050839">
    <property type="term" value="F:cell adhesion molecule binding"/>
    <property type="evidence" value="ECO:0007669"/>
    <property type="project" value="TreeGrafter"/>
</dbReference>
<feature type="domain" description="Ig-like" evidence="7">
    <location>
        <begin position="318"/>
        <end position="398"/>
    </location>
</feature>
<evidence type="ECO:0000256" key="1">
    <source>
        <dbReference type="ARBA" id="ARBA00004479"/>
    </source>
</evidence>
<keyword evidence="2 6" id="KW-0472">Membrane</keyword>
<gene>
    <name evidence="9" type="ORF">MCOR_9168</name>
</gene>
<dbReference type="PANTHER" id="PTHR11640">
    <property type="entry name" value="NEPHRIN"/>
    <property type="match status" value="1"/>
</dbReference>
<dbReference type="Proteomes" id="UP000507470">
    <property type="component" value="Unassembled WGS sequence"/>
</dbReference>
<dbReference type="InterPro" id="IPR013783">
    <property type="entry name" value="Ig-like_fold"/>
</dbReference>